<gene>
    <name evidence="2" type="ORF">ACFPTP_09800</name>
</gene>
<feature type="transmembrane region" description="Helical" evidence="1">
    <location>
        <begin position="7"/>
        <end position="25"/>
    </location>
</feature>
<reference evidence="3" key="1">
    <citation type="journal article" date="2019" name="Int. J. Syst. Evol. Microbiol.">
        <title>The Global Catalogue of Microorganisms (GCM) 10K type strain sequencing project: providing services to taxonomists for standard genome sequencing and annotation.</title>
        <authorList>
            <consortium name="The Broad Institute Genomics Platform"/>
            <consortium name="The Broad Institute Genome Sequencing Center for Infectious Disease"/>
            <person name="Wu L."/>
            <person name="Ma J."/>
        </authorList>
    </citation>
    <scope>NUCLEOTIDE SEQUENCE [LARGE SCALE GENOMIC DNA]</scope>
    <source>
        <strain evidence="3">KACC 11299</strain>
    </source>
</reference>
<name>A0ABW0U010_9BACL</name>
<evidence type="ECO:0000313" key="2">
    <source>
        <dbReference type="EMBL" id="MFC5603519.1"/>
    </source>
</evidence>
<evidence type="ECO:0000256" key="1">
    <source>
        <dbReference type="SAM" id="Phobius"/>
    </source>
</evidence>
<dbReference type="Proteomes" id="UP001596071">
    <property type="component" value="Unassembled WGS sequence"/>
</dbReference>
<proteinExistence type="predicted"/>
<protein>
    <recommendedName>
        <fullName evidence="4">TMhelix containing protein</fullName>
    </recommendedName>
</protein>
<dbReference type="EMBL" id="JBHSNP010000011">
    <property type="protein sequence ID" value="MFC5603519.1"/>
    <property type="molecule type" value="Genomic_DNA"/>
</dbReference>
<organism evidence="2 3">
    <name type="scientific">Sporosarcina koreensis</name>
    <dbReference type="NCBI Taxonomy" id="334735"/>
    <lineage>
        <taxon>Bacteria</taxon>
        <taxon>Bacillati</taxon>
        <taxon>Bacillota</taxon>
        <taxon>Bacilli</taxon>
        <taxon>Bacillales</taxon>
        <taxon>Caryophanaceae</taxon>
        <taxon>Sporosarcina</taxon>
    </lineage>
</organism>
<sequence>MAGMLEFLTGVLFITVLSSVILLLLPDDKEEELLPLVKIAMGIWIIHSITRFFGHSLF</sequence>
<keyword evidence="1" id="KW-0812">Transmembrane</keyword>
<comment type="caution">
    <text evidence="2">The sequence shown here is derived from an EMBL/GenBank/DDBJ whole genome shotgun (WGS) entry which is preliminary data.</text>
</comment>
<dbReference type="RefSeq" id="WP_381444102.1">
    <property type="nucleotide sequence ID" value="NZ_JBHSNP010000011.1"/>
</dbReference>
<feature type="transmembrane region" description="Helical" evidence="1">
    <location>
        <begin position="37"/>
        <end position="54"/>
    </location>
</feature>
<evidence type="ECO:0008006" key="4">
    <source>
        <dbReference type="Google" id="ProtNLM"/>
    </source>
</evidence>
<keyword evidence="1" id="KW-1133">Transmembrane helix</keyword>
<keyword evidence="1" id="KW-0472">Membrane</keyword>
<accession>A0ABW0U010</accession>
<evidence type="ECO:0000313" key="3">
    <source>
        <dbReference type="Proteomes" id="UP001596071"/>
    </source>
</evidence>
<keyword evidence="3" id="KW-1185">Reference proteome</keyword>